<feature type="transmembrane region" description="Helical" evidence="5">
    <location>
        <begin position="20"/>
        <end position="43"/>
    </location>
</feature>
<reference evidence="6 7" key="1">
    <citation type="submission" date="2020-08" db="EMBL/GenBank/DDBJ databases">
        <title>Novel species isolated from subtropical streams in China.</title>
        <authorList>
            <person name="Lu H."/>
        </authorList>
    </citation>
    <scope>NUCLEOTIDE SEQUENCE [LARGE SCALE GENOMIC DNA]</scope>
    <source>
        <strain evidence="6 7">KCTC 52442</strain>
    </source>
</reference>
<keyword evidence="4 5" id="KW-0472">Membrane</keyword>
<evidence type="ECO:0000256" key="3">
    <source>
        <dbReference type="ARBA" id="ARBA00022989"/>
    </source>
</evidence>
<evidence type="ECO:0000256" key="2">
    <source>
        <dbReference type="ARBA" id="ARBA00022692"/>
    </source>
</evidence>
<dbReference type="Pfam" id="PF07264">
    <property type="entry name" value="EI24"/>
    <property type="match status" value="1"/>
</dbReference>
<proteinExistence type="predicted"/>
<comment type="caution">
    <text evidence="6">The sequence shown here is derived from an EMBL/GenBank/DDBJ whole genome shotgun (WGS) entry which is preliminary data.</text>
</comment>
<gene>
    <name evidence="6" type="ORF">H8K33_06645</name>
</gene>
<feature type="transmembrane region" description="Helical" evidence="5">
    <location>
        <begin position="130"/>
        <end position="156"/>
    </location>
</feature>
<name>A0ABR6XNV5_9BURK</name>
<feature type="transmembrane region" description="Helical" evidence="5">
    <location>
        <begin position="231"/>
        <end position="255"/>
    </location>
</feature>
<dbReference type="RefSeq" id="WP_186890199.1">
    <property type="nucleotide sequence ID" value="NZ_JACOFU010000002.1"/>
</dbReference>
<evidence type="ECO:0000313" key="6">
    <source>
        <dbReference type="EMBL" id="MBC3831178.1"/>
    </source>
</evidence>
<protein>
    <submittedName>
        <fullName evidence="6">EI24 domain-containing protein</fullName>
    </submittedName>
</protein>
<sequence>MNLSAVMRSWARALATQFRFKIILLSVIPLIISLLLWGALMAWRMQAVIDFVQSYFAVHEGYSSAAQVLSSLGLLALKTVVVPLLAMWLLLPLVVISSLLFIGVLIMPIIAKHVGARDFPLLEKRYGASFLHSLGFSFGSIFLFVFGCVVTLPLIFIPPIYVFVQPLLWGWLTYRVMSYDALALFADSDERKQLVEKHRGSLLLIGLIAGAFSSLPSLLWVGSAISVANLFLFPIIVSAAIWVYLLIFIFTGLWYQHFCLRALQELRQEKMSENVQTDVSSRQHTLEM</sequence>
<evidence type="ECO:0000256" key="5">
    <source>
        <dbReference type="SAM" id="Phobius"/>
    </source>
</evidence>
<organism evidence="6 7">
    <name type="scientific">Undibacterium amnicola</name>
    <dbReference type="NCBI Taxonomy" id="1834038"/>
    <lineage>
        <taxon>Bacteria</taxon>
        <taxon>Pseudomonadati</taxon>
        <taxon>Pseudomonadota</taxon>
        <taxon>Betaproteobacteria</taxon>
        <taxon>Burkholderiales</taxon>
        <taxon>Oxalobacteraceae</taxon>
        <taxon>Undibacterium</taxon>
    </lineage>
</organism>
<feature type="transmembrane region" description="Helical" evidence="5">
    <location>
        <begin position="85"/>
        <end position="110"/>
    </location>
</feature>
<comment type="subcellular location">
    <subcellularLocation>
        <location evidence="1">Membrane</location>
        <topology evidence="1">Multi-pass membrane protein</topology>
    </subcellularLocation>
</comment>
<accession>A0ABR6XNV5</accession>
<dbReference type="Proteomes" id="UP000643610">
    <property type="component" value="Unassembled WGS sequence"/>
</dbReference>
<evidence type="ECO:0000313" key="7">
    <source>
        <dbReference type="Proteomes" id="UP000643610"/>
    </source>
</evidence>
<evidence type="ECO:0000256" key="4">
    <source>
        <dbReference type="ARBA" id="ARBA00023136"/>
    </source>
</evidence>
<keyword evidence="2 5" id="KW-0812">Transmembrane</keyword>
<evidence type="ECO:0000256" key="1">
    <source>
        <dbReference type="ARBA" id="ARBA00004141"/>
    </source>
</evidence>
<keyword evidence="3 5" id="KW-1133">Transmembrane helix</keyword>
<feature type="transmembrane region" description="Helical" evidence="5">
    <location>
        <begin position="202"/>
        <end position="225"/>
    </location>
</feature>
<dbReference type="EMBL" id="JACOFU010000002">
    <property type="protein sequence ID" value="MBC3831178.1"/>
    <property type="molecule type" value="Genomic_DNA"/>
</dbReference>
<keyword evidence="7" id="KW-1185">Reference proteome</keyword>
<dbReference type="InterPro" id="IPR059112">
    <property type="entry name" value="CysZ/EI24"/>
</dbReference>